<organism evidence="5 6">
    <name type="scientific">Actinocrispum wychmicini</name>
    <dbReference type="NCBI Taxonomy" id="1213861"/>
    <lineage>
        <taxon>Bacteria</taxon>
        <taxon>Bacillati</taxon>
        <taxon>Actinomycetota</taxon>
        <taxon>Actinomycetes</taxon>
        <taxon>Pseudonocardiales</taxon>
        <taxon>Pseudonocardiaceae</taxon>
        <taxon>Actinocrispum</taxon>
    </lineage>
</organism>
<dbReference type="AlphaFoldDB" id="A0A4R2JEX6"/>
<dbReference type="GO" id="GO:0006355">
    <property type="term" value="P:regulation of DNA-templated transcription"/>
    <property type="evidence" value="ECO:0007669"/>
    <property type="project" value="InterPro"/>
</dbReference>
<feature type="domain" description="OmpR/PhoB-type" evidence="4">
    <location>
        <begin position="3"/>
        <end position="106"/>
    </location>
</feature>
<dbReference type="PANTHER" id="PTHR47691">
    <property type="entry name" value="REGULATOR-RELATED"/>
    <property type="match status" value="1"/>
</dbReference>
<evidence type="ECO:0000313" key="6">
    <source>
        <dbReference type="Proteomes" id="UP000295680"/>
    </source>
</evidence>
<proteinExistence type="inferred from homology"/>
<dbReference type="InterPro" id="IPR036388">
    <property type="entry name" value="WH-like_DNA-bd_sf"/>
</dbReference>
<dbReference type="Pfam" id="PF03704">
    <property type="entry name" value="BTAD"/>
    <property type="match status" value="1"/>
</dbReference>
<evidence type="ECO:0000313" key="5">
    <source>
        <dbReference type="EMBL" id="TCO58261.1"/>
    </source>
</evidence>
<dbReference type="Pfam" id="PF00486">
    <property type="entry name" value="Trans_reg_C"/>
    <property type="match status" value="1"/>
</dbReference>
<protein>
    <submittedName>
        <fullName evidence="5">Putative ATPase</fullName>
    </submittedName>
</protein>
<dbReference type="Proteomes" id="UP000295680">
    <property type="component" value="Unassembled WGS sequence"/>
</dbReference>
<comment type="caution">
    <text evidence="5">The sequence shown here is derived from an EMBL/GenBank/DDBJ whole genome shotgun (WGS) entry which is preliminary data.</text>
</comment>
<feature type="DNA-binding region" description="OmpR/PhoB-type" evidence="3">
    <location>
        <begin position="3"/>
        <end position="106"/>
    </location>
</feature>
<dbReference type="SUPFAM" id="SSF52540">
    <property type="entry name" value="P-loop containing nucleoside triphosphate hydrolases"/>
    <property type="match status" value="1"/>
</dbReference>
<dbReference type="InterPro" id="IPR011990">
    <property type="entry name" value="TPR-like_helical_dom_sf"/>
</dbReference>
<dbReference type="PANTHER" id="PTHR47691:SF3">
    <property type="entry name" value="HTH-TYPE TRANSCRIPTIONAL REGULATOR RV0890C-RELATED"/>
    <property type="match status" value="1"/>
</dbReference>
<name>A0A4R2JEX6_9PSEU</name>
<dbReference type="SUPFAM" id="SSF48452">
    <property type="entry name" value="TPR-like"/>
    <property type="match status" value="3"/>
</dbReference>
<gene>
    <name evidence="5" type="ORF">EV192_105326</name>
</gene>
<dbReference type="CDD" id="cd15831">
    <property type="entry name" value="BTAD"/>
    <property type="match status" value="1"/>
</dbReference>
<dbReference type="SMART" id="SM01043">
    <property type="entry name" value="BTAD"/>
    <property type="match status" value="1"/>
</dbReference>
<dbReference type="Pfam" id="PF25872">
    <property type="entry name" value="HTH_77"/>
    <property type="match status" value="1"/>
</dbReference>
<keyword evidence="2 3" id="KW-0238">DNA-binding</keyword>
<evidence type="ECO:0000256" key="2">
    <source>
        <dbReference type="ARBA" id="ARBA00023125"/>
    </source>
</evidence>
<dbReference type="PRINTS" id="PR00364">
    <property type="entry name" value="DISEASERSIST"/>
</dbReference>
<evidence type="ECO:0000259" key="4">
    <source>
        <dbReference type="PROSITE" id="PS51755"/>
    </source>
</evidence>
<comment type="similarity">
    <text evidence="1">Belongs to the AfsR/DnrI/RedD regulatory family.</text>
</comment>
<dbReference type="SMART" id="SM00862">
    <property type="entry name" value="Trans_reg_C"/>
    <property type="match status" value="1"/>
</dbReference>
<dbReference type="InterPro" id="IPR058852">
    <property type="entry name" value="HTH_77"/>
</dbReference>
<sequence length="1010" mass="109778">MSVPGVTVANVRFGVLGPLAVWTTEGREVRVPEVKVRMLLAALLVAAGRPVAADRLADDLWGDRQPGNPTNTLQTKISQLRRVLEKAEPGGRDLVAYHAPGYVMRVDVDVARFRDLVARAKEDPGGRVALLAEALGLWRGPVLAEFADFPFVVPFVQRLTEERLVAWEEWASARLDLGEHGELVGELGELVAEYPLRERLRGLQMRALYLAGRQSEALASFAELRSRLADELGLEPGPETASIQQAILTQSLPGTVPRTTTPQTNLPAPLTELVGRDAAIRSVRKLVAETRLVTLTGPGGVGKTRLAIEVARQVGNAWLVEFTGHDHIGDDGVREATAAALGVRDDDLLDALRDREILLVLDNCERVVSSVARLASTLLKAAPGLRVLATSQEPLGLAGEVLWNVPALEVPEQSTSDVLAYSAARLFVARASDAGFVYTPDKAAAVAAICRRLDGIPLALELAATRVRALGVDQLLNRLSDRFRLLDNGSRDAPARQRTLRAMIDWSWDLLTPPAQVVLRRLAVHRDGCELDAAETLCAAADVRPEDVLGLLAGLVDRSLVSSGPRYRLLESVAAYCVERLADAGELAEMRRRHAGYYVELAERADPLLRTSSQRGWLERLDAESGNLRRALETLHDDSVLALRLVNALVWYWFLRGRLGEARRSLRQALAIPGDGPRAYATAWLAGLGVLAGEAADMAGFAAADDIEDPAQRARALWFLGYVTATMGDPGSTRLTDQALALFEAQGDQWGIAAALDDRVTQWTGMGDFVAAERDAVVSAKLFEELGERWGQLQSSFTLGMLAQARGDHAEAERLHRNGLRMAEELGLWTEVSYQLSWLGRVAMSMADYPRAWELHSRAMRLGAEQGFKPAEMYAETGLAMGARREGRLDVAEKHLLHVLEWHRQGGFEAGSSLILAELGFVAELRGDAAEARRWQTEGLKIAKESGGPRAVALALEGLAGVAALEGSTVDAAGLLDEAARIRESVGRPLPQAQRGDVDRITATIEAHRR</sequence>
<dbReference type="EMBL" id="SLWS01000005">
    <property type="protein sequence ID" value="TCO58261.1"/>
    <property type="molecule type" value="Genomic_DNA"/>
</dbReference>
<dbReference type="InterPro" id="IPR027417">
    <property type="entry name" value="P-loop_NTPase"/>
</dbReference>
<dbReference type="Gene3D" id="1.25.40.10">
    <property type="entry name" value="Tetratricopeptide repeat domain"/>
    <property type="match status" value="3"/>
</dbReference>
<dbReference type="InterPro" id="IPR001867">
    <property type="entry name" value="OmpR/PhoB-type_DNA-bd"/>
</dbReference>
<dbReference type="GO" id="GO:0000160">
    <property type="term" value="P:phosphorelay signal transduction system"/>
    <property type="evidence" value="ECO:0007669"/>
    <property type="project" value="InterPro"/>
</dbReference>
<dbReference type="PROSITE" id="PS51755">
    <property type="entry name" value="OMPR_PHOB"/>
    <property type="match status" value="1"/>
</dbReference>
<accession>A0A4R2JEX6</accession>
<evidence type="ECO:0000256" key="1">
    <source>
        <dbReference type="ARBA" id="ARBA00005820"/>
    </source>
</evidence>
<reference evidence="5 6" key="1">
    <citation type="submission" date="2019-03" db="EMBL/GenBank/DDBJ databases">
        <title>Genomic Encyclopedia of Type Strains, Phase IV (KMG-IV): sequencing the most valuable type-strain genomes for metagenomic binning, comparative biology and taxonomic classification.</title>
        <authorList>
            <person name="Goeker M."/>
        </authorList>
    </citation>
    <scope>NUCLEOTIDE SEQUENCE [LARGE SCALE GENOMIC DNA]</scope>
    <source>
        <strain evidence="5 6">DSM 45934</strain>
    </source>
</reference>
<dbReference type="InterPro" id="IPR005158">
    <property type="entry name" value="BTAD"/>
</dbReference>
<dbReference type="InterPro" id="IPR016032">
    <property type="entry name" value="Sig_transdc_resp-reg_C-effctor"/>
</dbReference>
<evidence type="ECO:0000256" key="3">
    <source>
        <dbReference type="PROSITE-ProRule" id="PRU01091"/>
    </source>
</evidence>
<keyword evidence="6" id="KW-1185">Reference proteome</keyword>
<dbReference type="Gene3D" id="1.10.10.10">
    <property type="entry name" value="Winged helix-like DNA-binding domain superfamily/Winged helix DNA-binding domain"/>
    <property type="match status" value="1"/>
</dbReference>
<dbReference type="GO" id="GO:0003677">
    <property type="term" value="F:DNA binding"/>
    <property type="evidence" value="ECO:0007669"/>
    <property type="project" value="UniProtKB-UniRule"/>
</dbReference>
<dbReference type="Gene3D" id="3.40.50.300">
    <property type="entry name" value="P-loop containing nucleotide triphosphate hydrolases"/>
    <property type="match status" value="1"/>
</dbReference>
<dbReference type="SUPFAM" id="SSF46894">
    <property type="entry name" value="C-terminal effector domain of the bipartite response regulators"/>
    <property type="match status" value="1"/>
</dbReference>